<dbReference type="EMBL" id="CP023344">
    <property type="protein sequence ID" value="ATC65426.1"/>
    <property type="molecule type" value="Genomic_DNA"/>
</dbReference>
<dbReference type="InterPro" id="IPR036291">
    <property type="entry name" value="NAD(P)-bd_dom_sf"/>
</dbReference>
<name>A0A290QGM9_9BACT</name>
<evidence type="ECO:0000256" key="2">
    <source>
        <dbReference type="ARBA" id="ARBA00023002"/>
    </source>
</evidence>
<keyword evidence="6" id="KW-1185">Reference proteome</keyword>
<dbReference type="PANTHER" id="PTHR42789:SF1">
    <property type="entry name" value="D-ISOMER SPECIFIC 2-HYDROXYACID DEHYDROGENASE FAMILY PROTEIN (AFU_ORTHOLOGUE AFUA_6G10090)"/>
    <property type="match status" value="1"/>
</dbReference>
<dbReference type="KEGG" id="vbh:CMV30_16560"/>
<dbReference type="Gene3D" id="3.40.50.720">
    <property type="entry name" value="NAD(P)-binding Rossmann-like Domain"/>
    <property type="match status" value="2"/>
</dbReference>
<sequence>MNSPKPRGLFVLDDWAYEQIYGQELDAAVRQRLEIVAPPLNGAALLKNLHLLQDVEVIMGGWGMRVMDETFLEAAPKLRAVFLGAGSVKAVVSEPFWRRGIEIVSAYSMNAIPVAEFTVAAIIFSLKHVWKYALGMQREKRYLPKTGTMPGAYRTTVGLISLGAIGRRTADMLKSYDLHVIAYDPQCSAAQAAELGVELVSLDDVFKRSHVVSLHAPWLPETERMITGAHFAAMRTGATFINTARGIIVREQEMIEVLRVRPDLTALLDVTKPEPPPPDSPLFTLPNVVLTPHIAGAMDEECRRLGHFLVEELDCFLAGNNSKWRLRREQMAWMA</sequence>
<dbReference type="GO" id="GO:0051287">
    <property type="term" value="F:NAD binding"/>
    <property type="evidence" value="ECO:0007669"/>
    <property type="project" value="InterPro"/>
</dbReference>
<accession>A0A290QGM9</accession>
<proteinExistence type="inferred from homology"/>
<evidence type="ECO:0000256" key="3">
    <source>
        <dbReference type="ARBA" id="ARBA00023027"/>
    </source>
</evidence>
<gene>
    <name evidence="5" type="ORF">CMV30_16560</name>
</gene>
<dbReference type="OrthoDB" id="9805416at2"/>
<dbReference type="Pfam" id="PF02826">
    <property type="entry name" value="2-Hacid_dh_C"/>
    <property type="match status" value="1"/>
</dbReference>
<protein>
    <submittedName>
        <fullName evidence="5">Glycerate dehydrogenase</fullName>
    </submittedName>
</protein>
<dbReference type="SUPFAM" id="SSF52283">
    <property type="entry name" value="Formate/glycerate dehydrogenase catalytic domain-like"/>
    <property type="match status" value="1"/>
</dbReference>
<comment type="similarity">
    <text evidence="1">Belongs to the D-isomer specific 2-hydroxyacid dehydrogenase family.</text>
</comment>
<dbReference type="RefSeq" id="WP_096057056.1">
    <property type="nucleotide sequence ID" value="NZ_CP023344.1"/>
</dbReference>
<evidence type="ECO:0000259" key="4">
    <source>
        <dbReference type="Pfam" id="PF02826"/>
    </source>
</evidence>
<evidence type="ECO:0000313" key="5">
    <source>
        <dbReference type="EMBL" id="ATC65426.1"/>
    </source>
</evidence>
<keyword evidence="2" id="KW-0560">Oxidoreductase</keyword>
<dbReference type="CDD" id="cd12167">
    <property type="entry name" value="2-Hacid_dh_8"/>
    <property type="match status" value="1"/>
</dbReference>
<organism evidence="5 6">
    <name type="scientific">Nibricoccus aquaticus</name>
    <dbReference type="NCBI Taxonomy" id="2576891"/>
    <lineage>
        <taxon>Bacteria</taxon>
        <taxon>Pseudomonadati</taxon>
        <taxon>Verrucomicrobiota</taxon>
        <taxon>Opitutia</taxon>
        <taxon>Opitutales</taxon>
        <taxon>Opitutaceae</taxon>
        <taxon>Nibricoccus</taxon>
    </lineage>
</organism>
<dbReference type="InterPro" id="IPR006140">
    <property type="entry name" value="D-isomer_DH_NAD-bd"/>
</dbReference>
<keyword evidence="3" id="KW-0520">NAD</keyword>
<dbReference type="SUPFAM" id="SSF51735">
    <property type="entry name" value="NAD(P)-binding Rossmann-fold domains"/>
    <property type="match status" value="1"/>
</dbReference>
<dbReference type="Proteomes" id="UP000217265">
    <property type="component" value="Chromosome"/>
</dbReference>
<dbReference type="PANTHER" id="PTHR42789">
    <property type="entry name" value="D-ISOMER SPECIFIC 2-HYDROXYACID DEHYDROGENASE FAMILY PROTEIN (AFU_ORTHOLOGUE AFUA_6G10090)"/>
    <property type="match status" value="1"/>
</dbReference>
<feature type="domain" description="D-isomer specific 2-hydroxyacid dehydrogenase NAD-binding" evidence="4">
    <location>
        <begin position="127"/>
        <end position="295"/>
    </location>
</feature>
<dbReference type="GO" id="GO:0016491">
    <property type="term" value="F:oxidoreductase activity"/>
    <property type="evidence" value="ECO:0007669"/>
    <property type="project" value="UniProtKB-KW"/>
</dbReference>
<dbReference type="AlphaFoldDB" id="A0A290QGM9"/>
<reference evidence="5 6" key="1">
    <citation type="submission" date="2017-09" db="EMBL/GenBank/DDBJ databases">
        <title>Complete genome sequence of Verrucomicrobial strain HZ-65, isolated from freshwater.</title>
        <authorList>
            <person name="Choi A."/>
        </authorList>
    </citation>
    <scope>NUCLEOTIDE SEQUENCE [LARGE SCALE GENOMIC DNA]</scope>
    <source>
        <strain evidence="5 6">HZ-65</strain>
    </source>
</reference>
<evidence type="ECO:0000256" key="1">
    <source>
        <dbReference type="ARBA" id="ARBA00005854"/>
    </source>
</evidence>
<dbReference type="InterPro" id="IPR050857">
    <property type="entry name" value="D-2-hydroxyacid_DH"/>
</dbReference>
<evidence type="ECO:0000313" key="6">
    <source>
        <dbReference type="Proteomes" id="UP000217265"/>
    </source>
</evidence>